<evidence type="ECO:0000313" key="2">
    <source>
        <dbReference type="EMBL" id="WZN46915.1"/>
    </source>
</evidence>
<keyword evidence="1" id="KW-0732">Signal</keyword>
<organism evidence="2 3">
    <name type="scientific">Chitinophaga caseinilytica</name>
    <dbReference type="NCBI Taxonomy" id="2267521"/>
    <lineage>
        <taxon>Bacteria</taxon>
        <taxon>Pseudomonadati</taxon>
        <taxon>Bacteroidota</taxon>
        <taxon>Chitinophagia</taxon>
        <taxon>Chitinophagales</taxon>
        <taxon>Chitinophagaceae</taxon>
        <taxon>Chitinophaga</taxon>
    </lineage>
</organism>
<gene>
    <name evidence="2" type="ORF">WJU22_01800</name>
</gene>
<dbReference type="RefSeq" id="WP_341841588.1">
    <property type="nucleotide sequence ID" value="NZ_CP149792.1"/>
</dbReference>
<feature type="signal peptide" evidence="1">
    <location>
        <begin position="1"/>
        <end position="22"/>
    </location>
</feature>
<feature type="chain" id="PRO_5045585591" evidence="1">
    <location>
        <begin position="23"/>
        <end position="99"/>
    </location>
</feature>
<sequence>MKRLSFLFVAAVLGAVPFMSFVDGDETGGGVGTQDCYTSMNLSCGEYNGMPLGTRTACQYNGVFGGKIACTSFGCMNDAMADYKCRKEGNLIISEMTPR</sequence>
<protein>
    <submittedName>
        <fullName evidence="2">Uncharacterized protein</fullName>
    </submittedName>
</protein>
<evidence type="ECO:0000256" key="1">
    <source>
        <dbReference type="SAM" id="SignalP"/>
    </source>
</evidence>
<accession>A0ABZ2Z4U9</accession>
<dbReference type="Proteomes" id="UP001449657">
    <property type="component" value="Chromosome"/>
</dbReference>
<name>A0ABZ2Z4U9_9BACT</name>
<proteinExistence type="predicted"/>
<keyword evidence="3" id="KW-1185">Reference proteome</keyword>
<reference evidence="2 3" key="1">
    <citation type="submission" date="2024-03" db="EMBL/GenBank/DDBJ databases">
        <title>Chitinophaga caseinilytica sp. nov., a casein hydrolysing bacterium isolated from forest soil.</title>
        <authorList>
            <person name="Lee D.S."/>
            <person name="Han D.M."/>
            <person name="Baek J.H."/>
            <person name="Choi D.G."/>
            <person name="Jeon J.H."/>
            <person name="Jeon C.O."/>
        </authorList>
    </citation>
    <scope>NUCLEOTIDE SEQUENCE [LARGE SCALE GENOMIC DNA]</scope>
    <source>
        <strain evidence="2 3">KACC 19118</strain>
    </source>
</reference>
<evidence type="ECO:0000313" key="3">
    <source>
        <dbReference type="Proteomes" id="UP001449657"/>
    </source>
</evidence>
<dbReference type="EMBL" id="CP150096">
    <property type="protein sequence ID" value="WZN46915.1"/>
    <property type="molecule type" value="Genomic_DNA"/>
</dbReference>